<dbReference type="SUPFAM" id="SSF54523">
    <property type="entry name" value="Pili subunits"/>
    <property type="match status" value="1"/>
</dbReference>
<dbReference type="Pfam" id="PF07963">
    <property type="entry name" value="N_methyl"/>
    <property type="match status" value="1"/>
</dbReference>
<comment type="caution">
    <text evidence="2">The sequence shown here is derived from an EMBL/GenBank/DDBJ whole genome shotgun (WGS) entry which is preliminary data.</text>
</comment>
<evidence type="ECO:0000313" key="2">
    <source>
        <dbReference type="EMBL" id="PSF39234.1"/>
    </source>
</evidence>
<gene>
    <name evidence="2" type="ORF">C7H19_00130</name>
</gene>
<organism evidence="2 3">
    <name type="scientific">Aphanothece hegewaldii CCALA 016</name>
    <dbReference type="NCBI Taxonomy" id="2107694"/>
    <lineage>
        <taxon>Bacteria</taxon>
        <taxon>Bacillati</taxon>
        <taxon>Cyanobacteriota</taxon>
        <taxon>Cyanophyceae</taxon>
        <taxon>Oscillatoriophycideae</taxon>
        <taxon>Chroococcales</taxon>
        <taxon>Aphanothecaceae</taxon>
        <taxon>Aphanothece</taxon>
    </lineage>
</organism>
<evidence type="ECO:0000313" key="3">
    <source>
        <dbReference type="Proteomes" id="UP000239001"/>
    </source>
</evidence>
<keyword evidence="1" id="KW-0812">Transmembrane</keyword>
<name>A0A2T1M312_9CHRO</name>
<accession>A0A2T1M312</accession>
<dbReference type="OrthoDB" id="461075at2"/>
<protein>
    <submittedName>
        <fullName evidence="2">Uncharacterized protein</fullName>
    </submittedName>
</protein>
<reference evidence="2 3" key="1">
    <citation type="submission" date="2018-03" db="EMBL/GenBank/DDBJ databases">
        <title>The ancient ancestry and fast evolution of plastids.</title>
        <authorList>
            <person name="Moore K.R."/>
            <person name="Magnabosco C."/>
            <person name="Momper L."/>
            <person name="Gold D.A."/>
            <person name="Bosak T."/>
            <person name="Fournier G.P."/>
        </authorList>
    </citation>
    <scope>NUCLEOTIDE SEQUENCE [LARGE SCALE GENOMIC DNA]</scope>
    <source>
        <strain evidence="2 3">CCALA 016</strain>
    </source>
</reference>
<dbReference type="EMBL" id="PXOH01000001">
    <property type="protein sequence ID" value="PSF39234.1"/>
    <property type="molecule type" value="Genomic_DNA"/>
</dbReference>
<dbReference type="RefSeq" id="WP_106454857.1">
    <property type="nucleotide sequence ID" value="NZ_PXOH01000001.1"/>
</dbReference>
<keyword evidence="1" id="KW-0472">Membrane</keyword>
<keyword evidence="1" id="KW-1133">Transmembrane helix</keyword>
<sequence length="347" mass="38663">MFYKKILTKKAKRALGFSLTEMLVVLAISSILVSTLLYVMVDLMSSSQSDQARNSTNEEMKQALNYMATEMREAVYVYTGKELEQTRTVDTSTLNPVKNFLPNFGTNTRPIVAFWKVEIVPYSGSTNTLPADCTSFTGGKVNECKTIRIEQRTYTLVVYLQSTDNSNNKWKGDSRIMRYQLRKYSNPTTLTVTTGYVDPQVNSTFQQWPYDIDSVSAQASLPTTDSTNLTTLVDFVASPTFVNSSTTTNDDFNCPITQENGQFIYQPSPYGPEPTGTSTVYKPTNARSFFACVRDSSITTVEGFNQDVLLFLIGNAKGKPSVDKDQMLGTLQVQSISRGVVRKTVPD</sequence>
<dbReference type="AlphaFoldDB" id="A0A2T1M312"/>
<dbReference type="Proteomes" id="UP000239001">
    <property type="component" value="Unassembled WGS sequence"/>
</dbReference>
<keyword evidence="3" id="KW-1185">Reference proteome</keyword>
<dbReference type="InterPro" id="IPR045584">
    <property type="entry name" value="Pilin-like"/>
</dbReference>
<reference evidence="2 3" key="2">
    <citation type="submission" date="2018-03" db="EMBL/GenBank/DDBJ databases">
        <authorList>
            <person name="Keele B.F."/>
        </authorList>
    </citation>
    <scope>NUCLEOTIDE SEQUENCE [LARGE SCALE GENOMIC DNA]</scope>
    <source>
        <strain evidence="2 3">CCALA 016</strain>
    </source>
</reference>
<proteinExistence type="predicted"/>
<dbReference type="InterPro" id="IPR012902">
    <property type="entry name" value="N_methyl_site"/>
</dbReference>
<feature type="transmembrane region" description="Helical" evidence="1">
    <location>
        <begin position="21"/>
        <end position="41"/>
    </location>
</feature>
<evidence type="ECO:0000256" key="1">
    <source>
        <dbReference type="SAM" id="Phobius"/>
    </source>
</evidence>
<dbReference type="NCBIfam" id="TIGR02532">
    <property type="entry name" value="IV_pilin_GFxxxE"/>
    <property type="match status" value="1"/>
</dbReference>